<dbReference type="AlphaFoldDB" id="A0A5E3ZZ04"/>
<dbReference type="EMBL" id="LR584267">
    <property type="protein sequence ID" value="VHO01589.1"/>
    <property type="molecule type" value="Genomic_DNA"/>
</dbReference>
<accession>A0A5E3ZZ04</accession>
<reference evidence="1 2" key="1">
    <citation type="submission" date="2019-04" db="EMBL/GenBank/DDBJ databases">
        <authorList>
            <person name="Seth-Smith MB H."/>
            <person name="Seth-Smith H."/>
        </authorList>
    </citation>
    <scope>NUCLEOTIDE SEQUENCE [LARGE SCALE GENOMIC DNA]</scope>
    <source>
        <strain evidence="1">USB-603019</strain>
    </source>
</reference>
<dbReference type="RefSeq" id="WP_148417813.1">
    <property type="nucleotide sequence ID" value="NZ_LR584267.1"/>
</dbReference>
<protein>
    <submittedName>
        <fullName evidence="1">Uncharacterized protein</fullName>
    </submittedName>
</protein>
<dbReference type="Proteomes" id="UP000324288">
    <property type="component" value="Chromosome"/>
</dbReference>
<organism evidence="1 2">
    <name type="scientific">Lawsonella clevelandensis</name>
    <dbReference type="NCBI Taxonomy" id="1528099"/>
    <lineage>
        <taxon>Bacteria</taxon>
        <taxon>Bacillati</taxon>
        <taxon>Actinomycetota</taxon>
        <taxon>Actinomycetes</taxon>
        <taxon>Mycobacteriales</taxon>
        <taxon>Lawsonellaceae</taxon>
        <taxon>Lawsonella</taxon>
    </lineage>
</organism>
<gene>
    <name evidence="1" type="ORF">LC603019_01521</name>
</gene>
<proteinExistence type="predicted"/>
<name>A0A5E3ZZ04_9ACTN</name>
<evidence type="ECO:0000313" key="1">
    <source>
        <dbReference type="EMBL" id="VHO01589.1"/>
    </source>
</evidence>
<keyword evidence="2" id="KW-1185">Reference proteome</keyword>
<sequence>MTETVSSLFETEPTKWGLRGDPYMWRHLKEQFSQTPLPDSADALEKLLKDAFYSTIYTESEQERQGSIPLSHEHFFIKRFAQGGMSSGRVDAQFWETEAIPMLIERYRKHHAN</sequence>
<evidence type="ECO:0000313" key="2">
    <source>
        <dbReference type="Proteomes" id="UP000324288"/>
    </source>
</evidence>